<organism evidence="2 3">
    <name type="scientific">Falsibacillus pallidus</name>
    <dbReference type="NCBI Taxonomy" id="493781"/>
    <lineage>
        <taxon>Bacteria</taxon>
        <taxon>Bacillati</taxon>
        <taxon>Bacillota</taxon>
        <taxon>Bacilli</taxon>
        <taxon>Bacillales</taxon>
        <taxon>Bacillaceae</taxon>
        <taxon>Falsibacillus</taxon>
    </lineage>
</organism>
<keyword evidence="2" id="KW-0489">Methyltransferase</keyword>
<dbReference type="AlphaFoldDB" id="A0A370GL95"/>
<sequence>MSIIFNEQFEKPKGWMGKLAGKIMAWDNRKINRWTIDQLDIQNGDLILEIGYGPGYCIYSICKEKMNVNVHGIDISNTMFETASKKNERFIEEGKVCLYVKDISQYHPPHKYDKIFSVNNYPLWEKRKKSLGAMYEMLNVGGKAAITVQPREEDADAEKTHRLAKVISDELQSAGFTHIRVSFKKVRPVLTVCVTAMKTEEKKE</sequence>
<dbReference type="SUPFAM" id="SSF53335">
    <property type="entry name" value="S-adenosyl-L-methionine-dependent methyltransferases"/>
    <property type="match status" value="1"/>
</dbReference>
<keyword evidence="3" id="KW-1185">Reference proteome</keyword>
<protein>
    <submittedName>
        <fullName evidence="2">Methyltransferase family protein</fullName>
    </submittedName>
</protein>
<name>A0A370GL95_9BACI</name>
<dbReference type="Gene3D" id="3.40.50.150">
    <property type="entry name" value="Vaccinia Virus protein VP39"/>
    <property type="match status" value="1"/>
</dbReference>
<reference evidence="2 3" key="1">
    <citation type="submission" date="2018-07" db="EMBL/GenBank/DDBJ databases">
        <title>Genomic Encyclopedia of Type Strains, Phase IV (KMG-IV): sequencing the most valuable type-strain genomes for metagenomic binning, comparative biology and taxonomic classification.</title>
        <authorList>
            <person name="Goeker M."/>
        </authorList>
    </citation>
    <scope>NUCLEOTIDE SEQUENCE [LARGE SCALE GENOMIC DNA]</scope>
    <source>
        <strain evidence="2 3">DSM 25281</strain>
    </source>
</reference>
<dbReference type="RefSeq" id="WP_245948439.1">
    <property type="nucleotide sequence ID" value="NZ_QQAY01000004.1"/>
</dbReference>
<evidence type="ECO:0000259" key="1">
    <source>
        <dbReference type="Pfam" id="PF13649"/>
    </source>
</evidence>
<dbReference type="InterPro" id="IPR050723">
    <property type="entry name" value="CFA/CMAS"/>
</dbReference>
<dbReference type="Pfam" id="PF13649">
    <property type="entry name" value="Methyltransf_25"/>
    <property type="match status" value="1"/>
</dbReference>
<comment type="caution">
    <text evidence="2">The sequence shown here is derived from an EMBL/GenBank/DDBJ whole genome shotgun (WGS) entry which is preliminary data.</text>
</comment>
<proteinExistence type="predicted"/>
<feature type="domain" description="Methyltransferase" evidence="1">
    <location>
        <begin position="47"/>
        <end position="142"/>
    </location>
</feature>
<dbReference type="EMBL" id="QQAY01000004">
    <property type="protein sequence ID" value="RDI43154.1"/>
    <property type="molecule type" value="Genomic_DNA"/>
</dbReference>
<keyword evidence="2" id="KW-0808">Transferase</keyword>
<dbReference type="Proteomes" id="UP000255326">
    <property type="component" value="Unassembled WGS sequence"/>
</dbReference>
<dbReference type="InterPro" id="IPR041698">
    <property type="entry name" value="Methyltransf_25"/>
</dbReference>
<dbReference type="GO" id="GO:0008168">
    <property type="term" value="F:methyltransferase activity"/>
    <property type="evidence" value="ECO:0007669"/>
    <property type="project" value="UniProtKB-KW"/>
</dbReference>
<dbReference type="PANTHER" id="PTHR43667:SF2">
    <property type="entry name" value="FATTY ACID C-METHYL TRANSFERASE"/>
    <property type="match status" value="1"/>
</dbReference>
<dbReference type="InterPro" id="IPR029063">
    <property type="entry name" value="SAM-dependent_MTases_sf"/>
</dbReference>
<accession>A0A370GL95</accession>
<dbReference type="PANTHER" id="PTHR43667">
    <property type="entry name" value="CYCLOPROPANE-FATTY-ACYL-PHOSPHOLIPID SYNTHASE"/>
    <property type="match status" value="1"/>
</dbReference>
<evidence type="ECO:0000313" key="2">
    <source>
        <dbReference type="EMBL" id="RDI43154.1"/>
    </source>
</evidence>
<gene>
    <name evidence="2" type="ORF">DFR59_104208</name>
</gene>
<evidence type="ECO:0000313" key="3">
    <source>
        <dbReference type="Proteomes" id="UP000255326"/>
    </source>
</evidence>
<dbReference type="GO" id="GO:0032259">
    <property type="term" value="P:methylation"/>
    <property type="evidence" value="ECO:0007669"/>
    <property type="project" value="UniProtKB-KW"/>
</dbReference>